<organism evidence="2 3">
    <name type="scientific">Plasmopara halstedii</name>
    <name type="common">Downy mildew of sunflower</name>
    <dbReference type="NCBI Taxonomy" id="4781"/>
    <lineage>
        <taxon>Eukaryota</taxon>
        <taxon>Sar</taxon>
        <taxon>Stramenopiles</taxon>
        <taxon>Oomycota</taxon>
        <taxon>Peronosporomycetes</taxon>
        <taxon>Peronosporales</taxon>
        <taxon>Peronosporaceae</taxon>
        <taxon>Plasmopara</taxon>
    </lineage>
</organism>
<accession>A0A0P1B8B4</accession>
<dbReference type="RefSeq" id="XP_024586528.1">
    <property type="nucleotide sequence ID" value="XM_024721428.1"/>
</dbReference>
<dbReference type="Proteomes" id="UP000054928">
    <property type="component" value="Unassembled WGS sequence"/>
</dbReference>
<evidence type="ECO:0000313" key="3">
    <source>
        <dbReference type="Proteomes" id="UP000054928"/>
    </source>
</evidence>
<dbReference type="AlphaFoldDB" id="A0A0P1B8B4"/>
<protein>
    <submittedName>
        <fullName evidence="2">Uncharacterized protein</fullName>
    </submittedName>
</protein>
<feature type="region of interest" description="Disordered" evidence="1">
    <location>
        <begin position="1"/>
        <end position="56"/>
    </location>
</feature>
<keyword evidence="3" id="KW-1185">Reference proteome</keyword>
<name>A0A0P1B8B4_PLAHL</name>
<dbReference type="GeneID" id="36402939"/>
<reference evidence="3" key="1">
    <citation type="submission" date="2014-09" db="EMBL/GenBank/DDBJ databases">
        <authorList>
            <person name="Sharma Rahul"/>
            <person name="Thines Marco"/>
        </authorList>
    </citation>
    <scope>NUCLEOTIDE SEQUENCE [LARGE SCALE GENOMIC DNA]</scope>
</reference>
<evidence type="ECO:0000256" key="1">
    <source>
        <dbReference type="SAM" id="MobiDB-lite"/>
    </source>
</evidence>
<feature type="compositionally biased region" description="Polar residues" evidence="1">
    <location>
        <begin position="11"/>
        <end position="31"/>
    </location>
</feature>
<evidence type="ECO:0000313" key="2">
    <source>
        <dbReference type="EMBL" id="CEG50159.1"/>
    </source>
</evidence>
<sequence length="104" mass="11721">MRSSKWPGTPASGNMVTDQVSASRNVQTPTQFVRRRGGKCDLHTESKSHESDSRNVGRRARCMLMLEASHRVKGAKRNSGDSCPTWSINHMKLMKAAFRRSLLY</sequence>
<dbReference type="EMBL" id="CCYD01003101">
    <property type="protein sequence ID" value="CEG50159.1"/>
    <property type="molecule type" value="Genomic_DNA"/>
</dbReference>
<feature type="compositionally biased region" description="Basic and acidic residues" evidence="1">
    <location>
        <begin position="38"/>
        <end position="55"/>
    </location>
</feature>
<proteinExistence type="predicted"/>